<comment type="similarity">
    <text evidence="4">Belongs to the PPP phosphatase family.</text>
</comment>
<evidence type="ECO:0000256" key="3">
    <source>
        <dbReference type="ARBA" id="ARBA00023211"/>
    </source>
</evidence>
<dbReference type="Pfam" id="PF00149">
    <property type="entry name" value="Metallophos"/>
    <property type="match status" value="1"/>
</dbReference>
<evidence type="ECO:0000313" key="6">
    <source>
        <dbReference type="EMBL" id="CAE0317454.1"/>
    </source>
</evidence>
<dbReference type="PANTHER" id="PTHR45619">
    <property type="entry name" value="SERINE/THREONINE-PROTEIN PHOSPHATASE PP2A-RELATED"/>
    <property type="match status" value="1"/>
</dbReference>
<dbReference type="GO" id="GO:0004722">
    <property type="term" value="F:protein serine/threonine phosphatase activity"/>
    <property type="evidence" value="ECO:0007669"/>
    <property type="project" value="UniProtKB-EC"/>
</dbReference>
<keyword evidence="3" id="KW-0464">Manganese</keyword>
<dbReference type="SUPFAM" id="SSF56300">
    <property type="entry name" value="Metallo-dependent phosphatases"/>
    <property type="match status" value="1"/>
</dbReference>
<dbReference type="AlphaFoldDB" id="A0A7S3MR16"/>
<proteinExistence type="inferred from homology"/>
<dbReference type="PRINTS" id="PR00114">
    <property type="entry name" value="STPHPHTASE"/>
</dbReference>
<evidence type="ECO:0000256" key="4">
    <source>
        <dbReference type="RuleBase" id="RU004273"/>
    </source>
</evidence>
<feature type="domain" description="Serine/threonine specific protein phosphatases" evidence="5">
    <location>
        <begin position="107"/>
        <end position="112"/>
    </location>
</feature>
<evidence type="ECO:0000256" key="2">
    <source>
        <dbReference type="ARBA" id="ARBA00022801"/>
    </source>
</evidence>
<protein>
    <recommendedName>
        <fullName evidence="4">Serine/threonine-protein phosphatase</fullName>
        <ecNumber evidence="4">3.1.3.16</ecNumber>
    </recommendedName>
</protein>
<keyword evidence="1" id="KW-0479">Metal-binding</keyword>
<dbReference type="InterPro" id="IPR006186">
    <property type="entry name" value="Ser/Thr-sp_prot-phosphatase"/>
</dbReference>
<dbReference type="InterPro" id="IPR029052">
    <property type="entry name" value="Metallo-depent_PP-like"/>
</dbReference>
<dbReference type="InterPro" id="IPR004843">
    <property type="entry name" value="Calcineurin-like_PHP"/>
</dbReference>
<accession>A0A7S3MR16</accession>
<sequence>MDLDSLIQNLLSYKSIKQGQIKQLIESSKEVFSKEPNVLNVNLPVTICGDIHGQFSDLLEIFKVGGVPPDTNYLFLGDYVDRGHDSVESFCLVLCFKLRYPTRVSVVRGNHESVQISITYGLYDECLRKFGSPEVWKMITGLFEYLPIAALVDNKVFCMHGGLSPSISRVDDVRQLDRFVTEDHEGAICDLMWSDPDDRPGWNVNPRGLGYTFGPEISVNFNHVNNLTLVARAHQLVMEGYNWCHDYNVVTVFSAPNYCYRCGNLGALMIIEENMKYTFVQYDAAPRQSNPYVTRRTPDYFL</sequence>
<dbReference type="EC" id="3.1.3.16" evidence="4"/>
<evidence type="ECO:0000259" key="5">
    <source>
        <dbReference type="PROSITE" id="PS00125"/>
    </source>
</evidence>
<name>A0A7S3MR16_9CILI</name>
<comment type="catalytic activity">
    <reaction evidence="4">
        <text>O-phospho-L-threonyl-[protein] + H2O = L-threonyl-[protein] + phosphate</text>
        <dbReference type="Rhea" id="RHEA:47004"/>
        <dbReference type="Rhea" id="RHEA-COMP:11060"/>
        <dbReference type="Rhea" id="RHEA-COMP:11605"/>
        <dbReference type="ChEBI" id="CHEBI:15377"/>
        <dbReference type="ChEBI" id="CHEBI:30013"/>
        <dbReference type="ChEBI" id="CHEBI:43474"/>
        <dbReference type="ChEBI" id="CHEBI:61977"/>
        <dbReference type="EC" id="3.1.3.16"/>
    </reaction>
</comment>
<dbReference type="EMBL" id="HBIF01000833">
    <property type="protein sequence ID" value="CAE0317454.1"/>
    <property type="molecule type" value="Transcribed_RNA"/>
</dbReference>
<dbReference type="SMART" id="SM00156">
    <property type="entry name" value="PP2Ac"/>
    <property type="match status" value="1"/>
</dbReference>
<keyword evidence="2 4" id="KW-0378">Hydrolase</keyword>
<organism evidence="6">
    <name type="scientific">Fabrea salina</name>
    <dbReference type="NCBI Taxonomy" id="342563"/>
    <lineage>
        <taxon>Eukaryota</taxon>
        <taxon>Sar</taxon>
        <taxon>Alveolata</taxon>
        <taxon>Ciliophora</taxon>
        <taxon>Postciliodesmatophora</taxon>
        <taxon>Heterotrichea</taxon>
        <taxon>Heterotrichida</taxon>
        <taxon>Fabreidae</taxon>
        <taxon>Fabrea</taxon>
    </lineage>
</organism>
<evidence type="ECO:0000256" key="1">
    <source>
        <dbReference type="ARBA" id="ARBA00022723"/>
    </source>
</evidence>
<dbReference type="InterPro" id="IPR047129">
    <property type="entry name" value="PPA2-like"/>
</dbReference>
<dbReference type="GO" id="GO:0046872">
    <property type="term" value="F:metal ion binding"/>
    <property type="evidence" value="ECO:0007669"/>
    <property type="project" value="UniProtKB-KW"/>
</dbReference>
<gene>
    <name evidence="6" type="ORF">FSAL1345_LOCUS723</name>
</gene>
<reference evidence="6" key="1">
    <citation type="submission" date="2021-01" db="EMBL/GenBank/DDBJ databases">
        <authorList>
            <person name="Corre E."/>
            <person name="Pelletier E."/>
            <person name="Niang G."/>
            <person name="Scheremetjew M."/>
            <person name="Finn R."/>
            <person name="Kale V."/>
            <person name="Holt S."/>
            <person name="Cochrane G."/>
            <person name="Meng A."/>
            <person name="Brown T."/>
            <person name="Cohen L."/>
        </authorList>
    </citation>
    <scope>NUCLEOTIDE SEQUENCE</scope>
</reference>
<dbReference type="Gene3D" id="3.60.21.10">
    <property type="match status" value="1"/>
</dbReference>
<dbReference type="PROSITE" id="PS00125">
    <property type="entry name" value="SER_THR_PHOSPHATASE"/>
    <property type="match status" value="1"/>
</dbReference>